<feature type="region of interest" description="Disordered" evidence="1">
    <location>
        <begin position="743"/>
        <end position="768"/>
    </location>
</feature>
<sequence>MATLSPVNFCFSAIATTRCQALSNLQHIVVFMPGGIQILLLPIIVIGIIRIPRLTLILLAIEISTFVAISAWDLSIRLSPPGLEGFKLEDMVLAIISPIPNLFFHLSLTSYLMNSQSTLPAQFRSRLATILFGLFAIPLIPFSAIASIIPSSLSTLEYARLRDDRISIRFPSPSDADTFQLWSFIGVATTIAYTTIVAIITLAHATFSPSLVPALNGTKRRRGKFHITVASGMVLAIAEMGMSVAIAKQTLAMLVARRIIRLISRTCLILGFFYLYQPEARGKDISTAREEDQKGMGRGRDTIATFGTPPSAFLNRGGTIVQRQTTSATHKSSRSGKKNKKPSKLVIGNPITSTFTKYTTEQSRQFDLMHSTNFGVGLIGSQMVNLSSPFLSNGFGKKEEKVVVRTPKKRPPILSFAGSTFTQSSLNALVSTIPLRHVNSRQGQEIGHETGHGYGYGTPLSRSTTSVKKNVGSIYRPDRISVDMSDLSMWPPQTFNTNTSNGAYYDGQQNQNYGQTRQFAIGEIVGPNLTTTATASNPFFKNAVPRSNSIKRKAVPPLQIERQEGSSPMQSIVRQANRVSTYFTSLRSPQTHVQGQVSAAQQSLVGGVRAQPNIEDVGLDEKGKTRERSGTDTERGIWFSNPPPTEAKLSPDANSKEVTRKSILRPTLPYRRSTNPADAIIYPSPTASSTLEGTDTDGLSRMTPSPRYNGALPSLSSGLIDTTAKSNTNARLTSQRTSLNRRSSIGSIYSDTNTNIDTGTDLPQPPLASLASGRLSDITKNHSPSQSVETIGTTKNLFYNTPIQSPSSSPTKSFKSLTPPEVTRTSSASFYTDTDLRSRPQPQSTQQASTRPIRISRNQSENGNESTTITQKRANEASEVIYMQPHNEADRYRQSELQTVLARLTKLRRETGFSGTFEFESAGPQDDDIDEEDDSFIFDLNENENNNGRKPWMRSRIGEGRDMIRSSYGTLGTMETFSEGGLTIESEDLTPVAVAEVRLINANRRNYGGVV</sequence>
<keyword evidence="2" id="KW-1133">Transmembrane helix</keyword>
<name>A0A1A5ZVK4_9TREE</name>
<evidence type="ECO:0000256" key="1">
    <source>
        <dbReference type="SAM" id="MobiDB-lite"/>
    </source>
</evidence>
<dbReference type="VEuPathDB" id="FungiDB:I303_07748"/>
<dbReference type="EMBL" id="KI894036">
    <property type="protein sequence ID" value="OBR81838.1"/>
    <property type="molecule type" value="Genomic_DNA"/>
</dbReference>
<dbReference type="AlphaFoldDB" id="A0A1A5ZVK4"/>
<feature type="compositionally biased region" description="Basic residues" evidence="1">
    <location>
        <begin position="331"/>
        <end position="343"/>
    </location>
</feature>
<feature type="transmembrane region" description="Helical" evidence="2">
    <location>
        <begin position="56"/>
        <end position="72"/>
    </location>
</feature>
<gene>
    <name evidence="3" type="ORF">I303_07748</name>
</gene>
<feature type="transmembrane region" description="Helical" evidence="2">
    <location>
        <begin position="125"/>
        <end position="149"/>
    </location>
</feature>
<organism evidence="3">
    <name type="scientific">Kwoniella dejecticola CBS 10117</name>
    <dbReference type="NCBI Taxonomy" id="1296121"/>
    <lineage>
        <taxon>Eukaryota</taxon>
        <taxon>Fungi</taxon>
        <taxon>Dikarya</taxon>
        <taxon>Basidiomycota</taxon>
        <taxon>Agaricomycotina</taxon>
        <taxon>Tremellomycetes</taxon>
        <taxon>Tremellales</taxon>
        <taxon>Cryptococcaceae</taxon>
        <taxon>Kwoniella</taxon>
    </lineage>
</organism>
<dbReference type="OrthoDB" id="2564790at2759"/>
<evidence type="ECO:0000256" key="2">
    <source>
        <dbReference type="SAM" id="Phobius"/>
    </source>
</evidence>
<protein>
    <submittedName>
        <fullName evidence="3">Uncharacterized protein</fullName>
    </submittedName>
</protein>
<feature type="compositionally biased region" description="Polar residues" evidence="1">
    <location>
        <begin position="823"/>
        <end position="832"/>
    </location>
</feature>
<feature type="compositionally biased region" description="Polar residues" evidence="1">
    <location>
        <begin position="743"/>
        <end position="758"/>
    </location>
</feature>
<feature type="transmembrane region" description="Helical" evidence="2">
    <location>
        <begin position="225"/>
        <end position="247"/>
    </location>
</feature>
<dbReference type="STRING" id="1296121.A0A1A5ZVK4"/>
<keyword evidence="2" id="KW-0812">Transmembrane</keyword>
<feature type="transmembrane region" description="Helical" evidence="2">
    <location>
        <begin position="181"/>
        <end position="204"/>
    </location>
</feature>
<proteinExistence type="predicted"/>
<accession>A0A1A5ZVK4</accession>
<feature type="compositionally biased region" description="Polar residues" evidence="1">
    <location>
        <begin position="321"/>
        <end position="330"/>
    </location>
</feature>
<keyword evidence="2" id="KW-0472">Membrane</keyword>
<feature type="transmembrane region" description="Helical" evidence="2">
    <location>
        <begin position="92"/>
        <end position="113"/>
    </location>
</feature>
<reference evidence="3" key="1">
    <citation type="submission" date="2013-07" db="EMBL/GenBank/DDBJ databases">
        <title>The Genome Sequence of Cryptococcus dejecticola CBS10117.</title>
        <authorList>
            <consortium name="The Broad Institute Genome Sequencing Platform"/>
            <person name="Cuomo C."/>
            <person name="Litvintseva A."/>
            <person name="Chen Y."/>
            <person name="Heitman J."/>
            <person name="Sun S."/>
            <person name="Springer D."/>
            <person name="Dromer F."/>
            <person name="Young S.K."/>
            <person name="Zeng Q."/>
            <person name="Gargeya S."/>
            <person name="Fitzgerald M."/>
            <person name="Abouelleil A."/>
            <person name="Alvarado L."/>
            <person name="Berlin A.M."/>
            <person name="Chapman S.B."/>
            <person name="Dewar J."/>
            <person name="Goldberg J."/>
            <person name="Griggs A."/>
            <person name="Gujja S."/>
            <person name="Hansen M."/>
            <person name="Howarth C."/>
            <person name="Imamovic A."/>
            <person name="Larimer J."/>
            <person name="McCowan C."/>
            <person name="Murphy C."/>
            <person name="Pearson M."/>
            <person name="Priest M."/>
            <person name="Roberts A."/>
            <person name="Saif S."/>
            <person name="Shea T."/>
            <person name="Sykes S."/>
            <person name="Wortman J."/>
            <person name="Nusbaum C."/>
            <person name="Birren B."/>
        </authorList>
    </citation>
    <scope>NUCLEOTIDE SEQUENCE [LARGE SCALE GENOMIC DNA]</scope>
    <source>
        <strain evidence="3">CBS 10117</strain>
    </source>
</reference>
<feature type="region of interest" description="Disordered" evidence="1">
    <location>
        <begin position="799"/>
        <end position="875"/>
    </location>
</feature>
<feature type="compositionally biased region" description="Low complexity" evidence="1">
    <location>
        <begin position="805"/>
        <end position="820"/>
    </location>
</feature>
<feature type="compositionally biased region" description="Basic and acidic residues" evidence="1">
    <location>
        <begin position="286"/>
        <end position="301"/>
    </location>
</feature>
<feature type="region of interest" description="Disordered" evidence="1">
    <location>
        <begin position="286"/>
        <end position="346"/>
    </location>
</feature>
<feature type="transmembrane region" description="Helical" evidence="2">
    <location>
        <begin position="29"/>
        <end position="49"/>
    </location>
</feature>
<feature type="compositionally biased region" description="Basic and acidic residues" evidence="1">
    <location>
        <begin position="621"/>
        <end position="635"/>
    </location>
</feature>
<evidence type="ECO:0000313" key="3">
    <source>
        <dbReference type="EMBL" id="OBR81838.1"/>
    </source>
</evidence>
<feature type="region of interest" description="Disordered" evidence="1">
    <location>
        <begin position="621"/>
        <end position="697"/>
    </location>
</feature>
<feature type="compositionally biased region" description="Polar residues" evidence="1">
    <location>
        <begin position="840"/>
        <end position="872"/>
    </location>
</feature>